<name>D3T280_NATMM</name>
<sequence length="479" mass="51588">MQRRKFMLGSTAAGAGLLVGTGAFSAAGTGHGVSIQAGDSDLHVELNDEYEGDAGSYVTEDPLELDVEVGDDEWIRFDDLLRVTNTGTQPVTVYVGDEEWLGDDADAVLDYRVDGTVVGEDNGVTLEDAAGDNSETFTVLVDATGHDTVEDALPDTDGDDDTHTVRFVAETTDADSGSGEEDSDEDDDDDEEDDTENGDGVLEVDADNHVTVGSDNTFDVTATVTDEGHGGGDATVTLDIEGNQLEPHEETITVPEDSEVEATFEVPTVYDDLDADDTESGRHGDFRFDGTDWTVTVDYAGETDAVTGTLDVEDAAIKFYEPDGDVNCPVCNMGTKTWEDSHGQVTHANGDRMEFCSDGCIVPYVVDPGQYDGDYVTVPDAPIEGVWVVDFTDLDDDGNRTGDGTDLIDGHEAYFVLDYDASRETQHHIMGANPPSFAAYDDALAYVDTYDDLEEADIVTLDDFDADIAEEYRPNSYEP</sequence>
<dbReference type="Pfam" id="PF05573">
    <property type="entry name" value="NosL"/>
    <property type="match status" value="1"/>
</dbReference>
<gene>
    <name evidence="2" type="ordered locus">Nmag_4176</name>
</gene>
<evidence type="ECO:0000313" key="3">
    <source>
        <dbReference type="Proteomes" id="UP000001879"/>
    </source>
</evidence>
<feature type="compositionally biased region" description="Acidic residues" evidence="1">
    <location>
        <begin position="178"/>
        <end position="205"/>
    </location>
</feature>
<organism evidence="2 3">
    <name type="scientific">Natrialba magadii (strain ATCC 43099 / DSM 3394 / CCM 3739 / CIP 104546 / IAM 13178 / JCM 8861 / NBRC 102185 / NCIMB 2190 / MS3)</name>
    <name type="common">Natronobacterium magadii</name>
    <dbReference type="NCBI Taxonomy" id="547559"/>
    <lineage>
        <taxon>Archaea</taxon>
        <taxon>Methanobacteriati</taxon>
        <taxon>Methanobacteriota</taxon>
        <taxon>Stenosarchaea group</taxon>
        <taxon>Halobacteria</taxon>
        <taxon>Halobacteriales</taxon>
        <taxon>Natrialbaceae</taxon>
        <taxon>Natrialba</taxon>
    </lineage>
</organism>
<protein>
    <recommendedName>
        <fullName evidence="4">NosL family protein</fullName>
    </recommendedName>
</protein>
<feature type="region of interest" description="Disordered" evidence="1">
    <location>
        <begin position="170"/>
        <end position="214"/>
    </location>
</feature>
<dbReference type="eggNOG" id="arCOG04012">
    <property type="taxonomic scope" value="Archaea"/>
</dbReference>
<dbReference type="SUPFAM" id="SSF160387">
    <property type="entry name" value="NosL/MerB-like"/>
    <property type="match status" value="1"/>
</dbReference>
<accession>D3T280</accession>
<dbReference type="Proteomes" id="UP000001879">
    <property type="component" value="Plasmid pNMAG02"/>
</dbReference>
<dbReference type="EMBL" id="CP001934">
    <property type="protein sequence ID" value="ADD07689.1"/>
    <property type="molecule type" value="Genomic_DNA"/>
</dbReference>
<dbReference type="RefSeq" id="WP_012996986.1">
    <property type="nucleotide sequence ID" value="NC_013924.1"/>
</dbReference>
<dbReference type="PaxDb" id="547559-Nmag_4176"/>
<keyword evidence="3" id="KW-1185">Reference proteome</keyword>
<evidence type="ECO:0000256" key="1">
    <source>
        <dbReference type="SAM" id="MobiDB-lite"/>
    </source>
</evidence>
<reference evidence="3" key="1">
    <citation type="submission" date="2010-02" db="EMBL/GenBank/DDBJ databases">
        <title>Complete sequence of plasmid 2 of Natrialba magadii ATCC 43099.</title>
        <authorList>
            <consortium name="US DOE Joint Genome Institute"/>
            <person name="Lucas S."/>
            <person name="Copeland A."/>
            <person name="Lapidus A."/>
            <person name="Cheng J.-F."/>
            <person name="Bruce D."/>
            <person name="Goodwin L."/>
            <person name="Pitluck S."/>
            <person name="Davenport K."/>
            <person name="Saunders E."/>
            <person name="Detter J.C."/>
            <person name="Han C."/>
            <person name="Tapia R."/>
            <person name="Land M."/>
            <person name="Hauser L."/>
            <person name="Kyrpides N."/>
            <person name="Mikhailova N."/>
            <person name="De Castro R.E."/>
            <person name="Maupin-Furlow J.A."/>
            <person name="Woyke T."/>
        </authorList>
    </citation>
    <scope>NUCLEOTIDE SEQUENCE [LARGE SCALE GENOMIC DNA]</scope>
    <source>
        <strain evidence="3">ATCC 43099 / DSM 3394 / CCM 3739 / CIP 104546 / IAM 13178 / JCM 8861 / NBRC 102185 / NCIMB 2190 / MS3</strain>
        <plasmid evidence="3">pNMAG02</plasmid>
    </source>
</reference>
<reference evidence="2 3" key="2">
    <citation type="journal article" date="2012" name="BMC Genomics">
        <title>A comparative genomics perspective on the genetic content of the alkaliphilic haloarchaeon Natrialba magadii ATCC 43099T.</title>
        <authorList>
            <person name="Siddaramappa S."/>
            <person name="Challacombe J.F."/>
            <person name="Decastro R.E."/>
            <person name="Pfeiffer F."/>
            <person name="Sastre D.E."/>
            <person name="Gimenez M.I."/>
            <person name="Paggi R.A."/>
            <person name="Detter J.C."/>
            <person name="Davenport K.W."/>
            <person name="Goodwin L.A."/>
            <person name="Kyrpides N."/>
            <person name="Tapia R."/>
            <person name="Pitluck S."/>
            <person name="Lucas S."/>
            <person name="Woyke T."/>
            <person name="Maupin-Furlow J.A."/>
        </authorList>
    </citation>
    <scope>NUCLEOTIDE SEQUENCE [LARGE SCALE GENOMIC DNA]</scope>
    <source>
        <strain evidence="3">ATCC 43099 / DSM 3394 / CCM 3739 / CIP 104546 / IAM 13178 / JCM 8861 / NBRC 102185 / NCIMB 2190 / MS3</strain>
    </source>
</reference>
<dbReference type="GeneID" id="8828910"/>
<dbReference type="KEGG" id="nmg:Nmag_4176"/>
<dbReference type="AlphaFoldDB" id="D3T280"/>
<keyword evidence="2" id="KW-0614">Plasmid</keyword>
<proteinExistence type="predicted"/>
<evidence type="ECO:0008006" key="4">
    <source>
        <dbReference type="Google" id="ProtNLM"/>
    </source>
</evidence>
<dbReference type="InterPro" id="IPR008719">
    <property type="entry name" value="N2O_reductase_NosL"/>
</dbReference>
<dbReference type="HOGENOM" id="CLU_569406_0_0_2"/>
<geneLocation type="plasmid" evidence="2 3">
    <name>pNMAG02</name>
</geneLocation>
<evidence type="ECO:0000313" key="2">
    <source>
        <dbReference type="EMBL" id="ADD07689.1"/>
    </source>
</evidence>
<dbReference type="eggNOG" id="arCOG02696">
    <property type="taxonomic scope" value="Archaea"/>
</dbReference>